<evidence type="ECO:0000313" key="2">
    <source>
        <dbReference type="Proteomes" id="UP001597034"/>
    </source>
</evidence>
<reference evidence="1 2" key="1">
    <citation type="journal article" date="2019" name="Int. J. Syst. Evol. Microbiol.">
        <title>The Global Catalogue of Microorganisms (GCM) 10K type strain sequencing project: providing services to taxonomists for standard genome sequencing and annotation.</title>
        <authorList>
            <consortium name="The Broad Institute Genomics Platform"/>
            <consortium name="The Broad Institute Genome Sequencing Center for Infectious Disease"/>
            <person name="Wu L."/>
            <person name="Ma J."/>
        </authorList>
    </citation>
    <scope>NUCLEOTIDE SEQUENCE [LARGE SCALE GENOMIC DNA]</scope>
    <source>
        <strain evidence="1 2">CGMCC 1.10390</strain>
    </source>
</reference>
<evidence type="ECO:0000313" key="1">
    <source>
        <dbReference type="EMBL" id="MFD1647858.1"/>
    </source>
</evidence>
<dbReference type="Proteomes" id="UP001597034">
    <property type="component" value="Unassembled WGS sequence"/>
</dbReference>
<keyword evidence="2" id="KW-1185">Reference proteome</keyword>
<proteinExistence type="predicted"/>
<protein>
    <submittedName>
        <fullName evidence="1">Rod-determining factor RdfA</fullName>
    </submittedName>
</protein>
<dbReference type="EMBL" id="JBHUDO010000004">
    <property type="protein sequence ID" value="MFD1647858.1"/>
    <property type="molecule type" value="Genomic_DNA"/>
</dbReference>
<organism evidence="1 2">
    <name type="scientific">Haloarchaeobius litoreus</name>
    <dbReference type="NCBI Taxonomy" id="755306"/>
    <lineage>
        <taxon>Archaea</taxon>
        <taxon>Methanobacteriati</taxon>
        <taxon>Methanobacteriota</taxon>
        <taxon>Stenosarchaea group</taxon>
        <taxon>Halobacteria</taxon>
        <taxon>Halobacteriales</taxon>
        <taxon>Halorubellaceae</taxon>
        <taxon>Haloarchaeobius</taxon>
    </lineage>
</organism>
<dbReference type="InterPro" id="IPR048925">
    <property type="entry name" value="RdfA"/>
</dbReference>
<dbReference type="RefSeq" id="WP_256401664.1">
    <property type="nucleotide sequence ID" value="NZ_JANHJR010000004.1"/>
</dbReference>
<sequence length="241" mass="27173">MTNTACCKVGLLVDEYDLDSGETTDDIDDQLVSRWLGTGRQSSVGYRTLTEWFNKRLLRHAYERAGRTTISARIDGDYEALTADGIEKMEVVDELAADGIDAEAVLDDMISWSTMRNHLKDCLQASKEQQQADTDWERESIEIARERSTQKVKEALKSFKSKGRIEDEQDVEVDVRVQLCCSECPTRVPLDVALNRNYVCPDHKSIAPEDAERSIELAGNGGDSFHWSTSVHHRQEPSFGL</sequence>
<name>A0ABD6DRW5_9EURY</name>
<accession>A0ABD6DRW5</accession>
<gene>
    <name evidence="1" type="primary">rdfA</name>
    <name evidence="1" type="ORF">ACFSBL_19365</name>
</gene>
<comment type="caution">
    <text evidence="1">The sequence shown here is derived from an EMBL/GenBank/DDBJ whole genome shotgun (WGS) entry which is preliminary data.</text>
</comment>
<dbReference type="AlphaFoldDB" id="A0ABD6DRW5"/>
<dbReference type="Pfam" id="PF21811">
    <property type="entry name" value="RdfA"/>
    <property type="match status" value="1"/>
</dbReference>